<dbReference type="EC" id="2.1.1.170" evidence="6"/>
<organism evidence="7 8">
    <name type="scientific">Stakelama tenebrarum</name>
    <dbReference type="NCBI Taxonomy" id="2711215"/>
    <lineage>
        <taxon>Bacteria</taxon>
        <taxon>Pseudomonadati</taxon>
        <taxon>Pseudomonadota</taxon>
        <taxon>Alphaproteobacteria</taxon>
        <taxon>Sphingomonadales</taxon>
        <taxon>Sphingomonadaceae</taxon>
        <taxon>Stakelama</taxon>
    </lineage>
</organism>
<keyword evidence="1 6" id="KW-0963">Cytoplasm</keyword>
<feature type="binding site" evidence="6">
    <location>
        <position position="74"/>
    </location>
    <ligand>
        <name>S-adenosyl-L-methionine</name>
        <dbReference type="ChEBI" id="CHEBI:59789"/>
    </ligand>
</feature>
<sequence>MTEDEARAWIAARWDVSRGTMLSRFAELLIEETGQQNLISASTVPSLWVRHIVDSAQLALCTEHAGTGEWIDIGTGAGLPGLVVAILDSRRRFTLVEPRAKRVAFLDRCIETLGLADRVTVVASRIERHRLSRPAAVISARAVAALPDLFSAARHCADRNTLWLLPKGRNAQSEVEAARLTWQGSFHVEQSITDPESGIVVAREVRPR</sequence>
<accession>A0A6G6Y1U6</accession>
<dbReference type="GO" id="GO:0005829">
    <property type="term" value="C:cytosol"/>
    <property type="evidence" value="ECO:0007669"/>
    <property type="project" value="TreeGrafter"/>
</dbReference>
<keyword evidence="4 6" id="KW-0808">Transferase</keyword>
<feature type="binding site" evidence="6">
    <location>
        <position position="141"/>
    </location>
    <ligand>
        <name>S-adenosyl-L-methionine</name>
        <dbReference type="ChEBI" id="CHEBI:59789"/>
    </ligand>
</feature>
<evidence type="ECO:0000256" key="3">
    <source>
        <dbReference type="ARBA" id="ARBA00022603"/>
    </source>
</evidence>
<evidence type="ECO:0000313" key="7">
    <source>
        <dbReference type="EMBL" id="QIG78546.1"/>
    </source>
</evidence>
<evidence type="ECO:0000256" key="5">
    <source>
        <dbReference type="ARBA" id="ARBA00022691"/>
    </source>
</evidence>
<evidence type="ECO:0000256" key="1">
    <source>
        <dbReference type="ARBA" id="ARBA00022490"/>
    </source>
</evidence>
<dbReference type="Gene3D" id="3.40.50.150">
    <property type="entry name" value="Vaccinia Virus protein VP39"/>
    <property type="match status" value="1"/>
</dbReference>
<evidence type="ECO:0000256" key="6">
    <source>
        <dbReference type="HAMAP-Rule" id="MF_00074"/>
    </source>
</evidence>
<dbReference type="SUPFAM" id="SSF53335">
    <property type="entry name" value="S-adenosyl-L-methionine-dependent methyltransferases"/>
    <property type="match status" value="1"/>
</dbReference>
<dbReference type="GO" id="GO:0070043">
    <property type="term" value="F:rRNA (guanine-N7-)-methyltransferase activity"/>
    <property type="evidence" value="ECO:0007669"/>
    <property type="project" value="UniProtKB-UniRule"/>
</dbReference>
<dbReference type="RefSeq" id="WP_165325544.1">
    <property type="nucleotide sequence ID" value="NZ_CP049109.1"/>
</dbReference>
<comment type="caution">
    <text evidence="6">Lacks conserved residue(s) required for the propagation of feature annotation.</text>
</comment>
<evidence type="ECO:0000313" key="8">
    <source>
        <dbReference type="Proteomes" id="UP000501568"/>
    </source>
</evidence>
<dbReference type="NCBIfam" id="TIGR00138">
    <property type="entry name" value="rsmG_gidB"/>
    <property type="match status" value="1"/>
</dbReference>
<comment type="similarity">
    <text evidence="6">Belongs to the methyltransferase superfamily. RNA methyltransferase RsmG family.</text>
</comment>
<keyword evidence="5 6" id="KW-0949">S-adenosyl-L-methionine</keyword>
<keyword evidence="2 6" id="KW-0698">rRNA processing</keyword>
<dbReference type="PANTHER" id="PTHR31760:SF0">
    <property type="entry name" value="S-ADENOSYL-L-METHIONINE-DEPENDENT METHYLTRANSFERASES SUPERFAMILY PROTEIN"/>
    <property type="match status" value="1"/>
</dbReference>
<dbReference type="EMBL" id="CP049109">
    <property type="protein sequence ID" value="QIG78546.1"/>
    <property type="molecule type" value="Genomic_DNA"/>
</dbReference>
<keyword evidence="8" id="KW-1185">Reference proteome</keyword>
<name>A0A6G6Y1U6_9SPHN</name>
<comment type="catalytic activity">
    <reaction evidence="6">
        <text>guanosine(527) in 16S rRNA + S-adenosyl-L-methionine = N(7)-methylguanosine(527) in 16S rRNA + S-adenosyl-L-homocysteine</text>
        <dbReference type="Rhea" id="RHEA:42732"/>
        <dbReference type="Rhea" id="RHEA-COMP:10209"/>
        <dbReference type="Rhea" id="RHEA-COMP:10210"/>
        <dbReference type="ChEBI" id="CHEBI:57856"/>
        <dbReference type="ChEBI" id="CHEBI:59789"/>
        <dbReference type="ChEBI" id="CHEBI:74269"/>
        <dbReference type="ChEBI" id="CHEBI:74480"/>
        <dbReference type="EC" id="2.1.1.170"/>
    </reaction>
</comment>
<dbReference type="PANTHER" id="PTHR31760">
    <property type="entry name" value="S-ADENOSYL-L-METHIONINE-DEPENDENT METHYLTRANSFERASES SUPERFAMILY PROTEIN"/>
    <property type="match status" value="1"/>
</dbReference>
<reference evidence="7 8" key="1">
    <citation type="submission" date="2020-02" db="EMBL/GenBank/DDBJ databases">
        <authorList>
            <person name="Zheng R.K."/>
            <person name="Sun C.M."/>
        </authorList>
    </citation>
    <scope>NUCLEOTIDE SEQUENCE [LARGE SCALE GENOMIC DNA]</scope>
    <source>
        <strain evidence="8">zrk23</strain>
    </source>
</reference>
<dbReference type="Pfam" id="PF02527">
    <property type="entry name" value="GidB"/>
    <property type="match status" value="1"/>
</dbReference>
<feature type="binding site" evidence="6">
    <location>
        <begin position="126"/>
        <end position="127"/>
    </location>
    <ligand>
        <name>S-adenosyl-L-methionine</name>
        <dbReference type="ChEBI" id="CHEBI:59789"/>
    </ligand>
</feature>
<comment type="function">
    <text evidence="6">Specifically methylates the N7 position of guanine in position 527 of 16S rRNA.</text>
</comment>
<proteinExistence type="inferred from homology"/>
<dbReference type="InterPro" id="IPR029063">
    <property type="entry name" value="SAM-dependent_MTases_sf"/>
</dbReference>
<evidence type="ECO:0000256" key="2">
    <source>
        <dbReference type="ARBA" id="ARBA00022552"/>
    </source>
</evidence>
<dbReference type="KEGG" id="spzr:G5C33_01220"/>
<dbReference type="HAMAP" id="MF_00074">
    <property type="entry name" value="16SrRNA_methyltr_G"/>
    <property type="match status" value="1"/>
</dbReference>
<gene>
    <name evidence="6 7" type="primary">rsmG</name>
    <name evidence="7" type="ORF">G5C33_01220</name>
</gene>
<feature type="binding site" evidence="6">
    <location>
        <position position="79"/>
    </location>
    <ligand>
        <name>S-adenosyl-L-methionine</name>
        <dbReference type="ChEBI" id="CHEBI:59789"/>
    </ligand>
</feature>
<keyword evidence="3 6" id="KW-0489">Methyltransferase</keyword>
<dbReference type="InterPro" id="IPR003682">
    <property type="entry name" value="rRNA_ssu_MeTfrase_G"/>
</dbReference>
<protein>
    <recommendedName>
        <fullName evidence="6">Ribosomal RNA small subunit methyltransferase G</fullName>
        <ecNumber evidence="6">2.1.1.170</ecNumber>
    </recommendedName>
    <alternativeName>
        <fullName evidence="6">16S rRNA 7-methylguanosine methyltransferase</fullName>
        <shortName evidence="6">16S rRNA m7G methyltransferase</shortName>
    </alternativeName>
</protein>
<dbReference type="Proteomes" id="UP000501568">
    <property type="component" value="Chromosome"/>
</dbReference>
<dbReference type="AlphaFoldDB" id="A0A6G6Y1U6"/>
<evidence type="ECO:0000256" key="4">
    <source>
        <dbReference type="ARBA" id="ARBA00022679"/>
    </source>
</evidence>
<comment type="subcellular location">
    <subcellularLocation>
        <location evidence="6">Cytoplasm</location>
    </subcellularLocation>
</comment>